<gene>
    <name evidence="2" type="ORF">EC9_31640</name>
</gene>
<name>A0A517M265_9BACT</name>
<dbReference type="Proteomes" id="UP000319557">
    <property type="component" value="Chromosome"/>
</dbReference>
<dbReference type="InterPro" id="IPR023296">
    <property type="entry name" value="Glyco_hydro_beta-prop_sf"/>
</dbReference>
<organism evidence="2 3">
    <name type="scientific">Rosistilla ulvae</name>
    <dbReference type="NCBI Taxonomy" id="1930277"/>
    <lineage>
        <taxon>Bacteria</taxon>
        <taxon>Pseudomonadati</taxon>
        <taxon>Planctomycetota</taxon>
        <taxon>Planctomycetia</taxon>
        <taxon>Pirellulales</taxon>
        <taxon>Pirellulaceae</taxon>
        <taxon>Rosistilla</taxon>
    </lineage>
</organism>
<keyword evidence="3" id="KW-1185">Reference proteome</keyword>
<accession>A0A517M265</accession>
<dbReference type="OrthoDB" id="180690at2"/>
<dbReference type="RefSeq" id="WP_145346546.1">
    <property type="nucleotide sequence ID" value="NZ_CP036261.1"/>
</dbReference>
<evidence type="ECO:0000256" key="1">
    <source>
        <dbReference type="SAM" id="SignalP"/>
    </source>
</evidence>
<protein>
    <submittedName>
        <fullName evidence="2">Uncharacterized protein</fullName>
    </submittedName>
</protein>
<dbReference type="KEGG" id="ruv:EC9_31640"/>
<sequence precursor="true">MDMCNKRVATHIAMLFVVAATCCSSAYCETIDIGDRNQIFIDGRYLESVKDVGIEVCKPIKTNHKCLVGSLGGYSSIIAPDGKYRMWSALTKDGVNWRRVSGATQPEPDDILGAYFSGATVFVDPKADPSERYKLFDGLHNTMRASADGTDWQTLTSSVFPQKARYPNGMDSHNVCFYDTRINKYVAYVRVNKIYECPPERVPYYKTIGTQRYGGENKYARRTIGRAVSDDPTKFPMPEVVLEPDDKDPNFGGVKVMDFYCPQVVQYPHAQDAYFLFNCRYRSYEDWYLPIDMSKYPKSPTHFTYNCGVEDMELDASRDGIKWERYDRKPWIASGKPGSFDSLSMYMSRGMHVVNDEIWMYYIGFDDPHTGNAEAMKRATLSRVVLRKDGFTCVEAEYAGGEFTTPPLNFDGNSLNLNIETSAIGLARVEIQDEAGNPLPGFTMDDCDRIHTANSTEWKVTWGGNADVSKLAAQPVRLRFELQFGTKLYAFRFGESTASSDAVAKK</sequence>
<dbReference type="EMBL" id="CP036261">
    <property type="protein sequence ID" value="QDS88968.1"/>
    <property type="molecule type" value="Genomic_DNA"/>
</dbReference>
<evidence type="ECO:0000313" key="2">
    <source>
        <dbReference type="EMBL" id="QDS88968.1"/>
    </source>
</evidence>
<proteinExistence type="predicted"/>
<keyword evidence="1" id="KW-0732">Signal</keyword>
<evidence type="ECO:0000313" key="3">
    <source>
        <dbReference type="Proteomes" id="UP000319557"/>
    </source>
</evidence>
<dbReference type="Gene3D" id="2.115.10.20">
    <property type="entry name" value="Glycosyl hydrolase domain, family 43"/>
    <property type="match status" value="1"/>
</dbReference>
<feature type="chain" id="PRO_5022021540" evidence="1">
    <location>
        <begin position="27"/>
        <end position="506"/>
    </location>
</feature>
<reference evidence="2 3" key="1">
    <citation type="submission" date="2019-02" db="EMBL/GenBank/DDBJ databases">
        <title>Deep-cultivation of Planctomycetes and their phenomic and genomic characterization uncovers novel biology.</title>
        <authorList>
            <person name="Wiegand S."/>
            <person name="Jogler M."/>
            <person name="Boedeker C."/>
            <person name="Pinto D."/>
            <person name="Vollmers J."/>
            <person name="Rivas-Marin E."/>
            <person name="Kohn T."/>
            <person name="Peeters S.H."/>
            <person name="Heuer A."/>
            <person name="Rast P."/>
            <person name="Oberbeckmann S."/>
            <person name="Bunk B."/>
            <person name="Jeske O."/>
            <person name="Meyerdierks A."/>
            <person name="Storesund J.E."/>
            <person name="Kallscheuer N."/>
            <person name="Luecker S."/>
            <person name="Lage O.M."/>
            <person name="Pohl T."/>
            <person name="Merkel B.J."/>
            <person name="Hornburger P."/>
            <person name="Mueller R.-W."/>
            <person name="Bruemmer F."/>
            <person name="Labrenz M."/>
            <person name="Spormann A.M."/>
            <person name="Op den Camp H."/>
            <person name="Overmann J."/>
            <person name="Amann R."/>
            <person name="Jetten M.S.M."/>
            <person name="Mascher T."/>
            <person name="Medema M.H."/>
            <person name="Devos D.P."/>
            <person name="Kaster A.-K."/>
            <person name="Ovreas L."/>
            <person name="Rohde M."/>
            <person name="Galperin M.Y."/>
            <person name="Jogler C."/>
        </authorList>
    </citation>
    <scope>NUCLEOTIDE SEQUENCE [LARGE SCALE GENOMIC DNA]</scope>
    <source>
        <strain evidence="2 3">EC9</strain>
    </source>
</reference>
<feature type="signal peptide" evidence="1">
    <location>
        <begin position="1"/>
        <end position="26"/>
    </location>
</feature>
<dbReference type="AlphaFoldDB" id="A0A517M265"/>